<dbReference type="OrthoDB" id="277469at2759"/>
<dbReference type="InterPro" id="IPR014819">
    <property type="entry name" value="PriCT_2"/>
</dbReference>
<proteinExistence type="predicted"/>
<evidence type="ECO:0000259" key="1">
    <source>
        <dbReference type="Pfam" id="PF08707"/>
    </source>
</evidence>
<dbReference type="EMBL" id="ATMH01000634">
    <property type="protein sequence ID" value="EPY36341.1"/>
    <property type="molecule type" value="Genomic_DNA"/>
</dbReference>
<keyword evidence="3" id="KW-1185">Reference proteome</keyword>
<evidence type="ECO:0000313" key="3">
    <source>
        <dbReference type="Proteomes" id="UP000015354"/>
    </source>
</evidence>
<accession>S9WB60</accession>
<comment type="caution">
    <text evidence="2">The sequence shown here is derived from an EMBL/GenBank/DDBJ whole genome shotgun (WGS) entry which is preliminary data.</text>
</comment>
<gene>
    <name evidence="2" type="ORF">STCU_00634</name>
</gene>
<dbReference type="GO" id="GO:0016817">
    <property type="term" value="F:hydrolase activity, acting on acid anhydrides"/>
    <property type="evidence" value="ECO:0007669"/>
    <property type="project" value="InterPro"/>
</dbReference>
<protein>
    <submittedName>
        <fullName evidence="2">Mitochondrial DNA primase</fullName>
    </submittedName>
</protein>
<sequence length="391" mass="44029">MDEVLSLCGPGDALFARRLPAGGCQFFAWPGTSLQVASRAITSMPDTIRTVHAVFGRVNTPMDIVLDIDCAVPQEHWTMSKVRPFQMQVLDDTLSVLKEEIAKAGEKIESQVVLQSPNLKKASFHVHTKLKDAAFADYNSVHGFLARFSDRIPYADLQIYRPNGMLRMHTCMKENRTSAIVVFDDPKWQIGFPGGRVPEEAAALHSVCVREPGSFTRLLRYEPPRVTNQYTPRAADGGAAADGEVKYVTVPLPRTEREAVATASRWLRMATEEEVGEWRSWIALGLAAFRVAHHFKDTKGLPRPAMEELLDAWGTASRACAIKFKHGDCEARWATFDINRMRNATDSDWWQAYKRIGHLEKAKEEILAEEASIKAKYRKKLEAQRQTRESN</sequence>
<reference evidence="2 3" key="1">
    <citation type="journal article" date="2013" name="PLoS ONE">
        <title>Predicting the Proteins of Angomonas deanei, Strigomonas culicis and Their Respective Endosymbionts Reveals New Aspects of the Trypanosomatidae Family.</title>
        <authorList>
            <person name="Motta M.C."/>
            <person name="Martins A.C."/>
            <person name="de Souza S.S."/>
            <person name="Catta-Preta C.M."/>
            <person name="Silva R."/>
            <person name="Klein C.C."/>
            <person name="de Almeida L.G."/>
            <person name="de Lima Cunha O."/>
            <person name="Ciapina L.P."/>
            <person name="Brocchi M."/>
            <person name="Colabardini A.C."/>
            <person name="de Araujo Lima B."/>
            <person name="Machado C.R."/>
            <person name="de Almeida Soares C.M."/>
            <person name="Probst C.M."/>
            <person name="de Menezes C.B."/>
            <person name="Thompson C.E."/>
            <person name="Bartholomeu D.C."/>
            <person name="Gradia D.F."/>
            <person name="Pavoni D.P."/>
            <person name="Grisard E.C."/>
            <person name="Fantinatti-Garboggini F."/>
            <person name="Marchini F.K."/>
            <person name="Rodrigues-Luiz G.F."/>
            <person name="Wagner G."/>
            <person name="Goldman G.H."/>
            <person name="Fietto J.L."/>
            <person name="Elias M.C."/>
            <person name="Goldman M.H."/>
            <person name="Sagot M.F."/>
            <person name="Pereira M."/>
            <person name="Stoco P.H."/>
            <person name="de Mendonca-Neto R.P."/>
            <person name="Teixeira S.M."/>
            <person name="Maciel T.E."/>
            <person name="de Oliveira Mendes T.A."/>
            <person name="Urmenyi T.P."/>
            <person name="de Souza W."/>
            <person name="Schenkman S."/>
            <person name="de Vasconcelos A.T."/>
        </authorList>
    </citation>
    <scope>NUCLEOTIDE SEQUENCE [LARGE SCALE GENOMIC DNA]</scope>
</reference>
<evidence type="ECO:0000313" key="2">
    <source>
        <dbReference type="EMBL" id="EPY36341.1"/>
    </source>
</evidence>
<dbReference type="Pfam" id="PF08707">
    <property type="entry name" value="PriCT_2"/>
    <property type="match status" value="1"/>
</dbReference>
<organism evidence="2 3">
    <name type="scientific">Strigomonas culicis</name>
    <dbReference type="NCBI Taxonomy" id="28005"/>
    <lineage>
        <taxon>Eukaryota</taxon>
        <taxon>Discoba</taxon>
        <taxon>Euglenozoa</taxon>
        <taxon>Kinetoplastea</taxon>
        <taxon>Metakinetoplastina</taxon>
        <taxon>Trypanosomatida</taxon>
        <taxon>Trypanosomatidae</taxon>
        <taxon>Strigomonadinae</taxon>
        <taxon>Strigomonas</taxon>
    </lineage>
</organism>
<feature type="domain" description="Primase C-terminal 2" evidence="1">
    <location>
        <begin position="264"/>
        <end position="343"/>
    </location>
</feature>
<dbReference type="Proteomes" id="UP000015354">
    <property type="component" value="Unassembled WGS sequence"/>
</dbReference>
<dbReference type="AlphaFoldDB" id="S9WB60"/>
<name>S9WB60_9TRYP</name>